<name>A0ABW7A2H4_9HYPH</name>
<evidence type="ECO:0000313" key="2">
    <source>
        <dbReference type="EMBL" id="MFG1375216.1"/>
    </source>
</evidence>
<evidence type="ECO:0000313" key="3">
    <source>
        <dbReference type="Proteomes" id="UP001604002"/>
    </source>
</evidence>
<dbReference type="PANTHER" id="PTHR43459:SF1">
    <property type="entry name" value="EG:BACN32G11.4 PROTEIN"/>
    <property type="match status" value="1"/>
</dbReference>
<dbReference type="PANTHER" id="PTHR43459">
    <property type="entry name" value="ENOYL-COA HYDRATASE"/>
    <property type="match status" value="1"/>
</dbReference>
<dbReference type="InterPro" id="IPR011968">
    <property type="entry name" value="PaaB1"/>
</dbReference>
<dbReference type="NCBIfam" id="TIGR02280">
    <property type="entry name" value="PaaB1"/>
    <property type="match status" value="1"/>
</dbReference>
<keyword evidence="2" id="KW-0413">Isomerase</keyword>
<evidence type="ECO:0000256" key="1">
    <source>
        <dbReference type="ARBA" id="ARBA00005254"/>
    </source>
</evidence>
<dbReference type="GO" id="GO:0016853">
    <property type="term" value="F:isomerase activity"/>
    <property type="evidence" value="ECO:0007669"/>
    <property type="project" value="UniProtKB-KW"/>
</dbReference>
<sequence length="271" mass="28822">MPTRPTRAVDSAVPLLLDRRDAWMEVTLNRPERLNALDATLHGELAAALDMAAADDCRAVLITGAGRGFCAGQDLAARAFGDQPPDLGASLEAHYNPLIRRIRALRKPVICAVNGVAAGAGASIALACDIVLAARSAKFIQSFARIGLVPDSGGTFFLPRLIGDARARALMLLAEPLPAETAAEWGLIWKVVDDAALMDTARTMAAHLATQPTQGLALMKDAFDASPGNSLDDQLDLERDLQRAAGRTPDYREGVSAFMEKRPARFTGQPA</sequence>
<comment type="caution">
    <text evidence="2">The sequence shown here is derived from an EMBL/GenBank/DDBJ whole genome shotgun (WGS) entry which is preliminary data.</text>
</comment>
<dbReference type="Gene3D" id="1.10.12.10">
    <property type="entry name" value="Lyase 2-enoyl-coa Hydratase, Chain A, domain 2"/>
    <property type="match status" value="1"/>
</dbReference>
<dbReference type="EMBL" id="JBAFVH010000027">
    <property type="protein sequence ID" value="MFG1375216.1"/>
    <property type="molecule type" value="Genomic_DNA"/>
</dbReference>
<keyword evidence="3" id="KW-1185">Reference proteome</keyword>
<reference evidence="2 3" key="1">
    <citation type="submission" date="2024-02" db="EMBL/GenBank/DDBJ databases">
        <title>Expansion and revision of Xanthobacter and proposal of Roseixanthobacter gen. nov.</title>
        <authorList>
            <person name="Soltysiak M.P.M."/>
            <person name="Jalihal A."/>
            <person name="Ory A."/>
            <person name="Chrisophersen C."/>
            <person name="Lee A.D."/>
            <person name="Boulton J."/>
            <person name="Springer M."/>
        </authorList>
    </citation>
    <scope>NUCLEOTIDE SEQUENCE [LARGE SCALE GENOMIC DNA]</scope>
    <source>
        <strain evidence="2 3">23A</strain>
    </source>
</reference>
<dbReference type="CDD" id="cd06558">
    <property type="entry name" value="crotonase-like"/>
    <property type="match status" value="1"/>
</dbReference>
<accession>A0ABW7A2H4</accession>
<dbReference type="Pfam" id="PF00378">
    <property type="entry name" value="ECH_1"/>
    <property type="match status" value="1"/>
</dbReference>
<dbReference type="SUPFAM" id="SSF52096">
    <property type="entry name" value="ClpP/crotonase"/>
    <property type="match status" value="1"/>
</dbReference>
<protein>
    <submittedName>
        <fullName evidence="2">2-(1,2-epoxy-1,2-dihydrophenyl)acetyl-CoA isomerase PaaG</fullName>
        <ecNumber evidence="2">5.3.3.18</ecNumber>
    </submittedName>
</protein>
<organism evidence="2 3">
    <name type="scientific">Xanthobacter oligotrophicus</name>
    <dbReference type="NCBI Taxonomy" id="2607286"/>
    <lineage>
        <taxon>Bacteria</taxon>
        <taxon>Pseudomonadati</taxon>
        <taxon>Pseudomonadota</taxon>
        <taxon>Alphaproteobacteria</taxon>
        <taxon>Hyphomicrobiales</taxon>
        <taxon>Xanthobacteraceae</taxon>
        <taxon>Xanthobacter</taxon>
    </lineage>
</organism>
<dbReference type="EC" id="5.3.3.18" evidence="2"/>
<gene>
    <name evidence="2" type="primary">paaG</name>
    <name evidence="2" type="ORF">V5F32_23855</name>
</gene>
<dbReference type="Gene3D" id="3.90.226.10">
    <property type="entry name" value="2-enoyl-CoA Hydratase, Chain A, domain 1"/>
    <property type="match status" value="1"/>
</dbReference>
<dbReference type="InterPro" id="IPR014748">
    <property type="entry name" value="Enoyl-CoA_hydra_C"/>
</dbReference>
<comment type="similarity">
    <text evidence="1">Belongs to the enoyl-CoA hydratase/isomerase family.</text>
</comment>
<dbReference type="InterPro" id="IPR001753">
    <property type="entry name" value="Enoyl-CoA_hydra/iso"/>
</dbReference>
<dbReference type="RefSeq" id="WP_393994734.1">
    <property type="nucleotide sequence ID" value="NZ_JBAFVH010000027.1"/>
</dbReference>
<dbReference type="InterPro" id="IPR029045">
    <property type="entry name" value="ClpP/crotonase-like_dom_sf"/>
</dbReference>
<proteinExistence type="inferred from homology"/>
<dbReference type="Proteomes" id="UP001604002">
    <property type="component" value="Unassembled WGS sequence"/>
</dbReference>